<evidence type="ECO:0000313" key="1">
    <source>
        <dbReference type="EMBL" id="AKC03085.1"/>
    </source>
</evidence>
<dbReference type="EMBL" id="KP790011">
    <property type="protein sequence ID" value="AKC03085.1"/>
    <property type="molecule type" value="Genomic_DNA"/>
</dbReference>
<name>A0A0E3T8B8_9CAUD</name>
<dbReference type="GeneID" id="28800899"/>
<organism evidence="1 2">
    <name type="scientific">Gordonia phage Gsput1</name>
    <dbReference type="NCBI Taxonomy" id="1622193"/>
    <lineage>
        <taxon>Viruses</taxon>
        <taxon>Duplodnaviria</taxon>
        <taxon>Heunggongvirae</taxon>
        <taxon>Uroviricota</taxon>
        <taxon>Caudoviricetes</taxon>
        <taxon>Ruthgordonvirinae</taxon>
        <taxon>Gesputvirus</taxon>
        <taxon>Gesputvirus gsput1</taxon>
    </lineage>
</organism>
<gene>
    <name evidence="1" type="ORF">Gsput1_60</name>
</gene>
<dbReference type="Proteomes" id="UP000033018">
    <property type="component" value="Segment"/>
</dbReference>
<sequence length="39" mass="4392">MLDDDGYCLRSDLLPAYCWHCRGFEGSEAERLADAVAEL</sequence>
<evidence type="ECO:0000313" key="2">
    <source>
        <dbReference type="Proteomes" id="UP000033018"/>
    </source>
</evidence>
<protein>
    <submittedName>
        <fullName evidence="1">Uncharacterized protein</fullName>
    </submittedName>
</protein>
<proteinExistence type="predicted"/>
<dbReference type="KEGG" id="vg:28800899"/>
<reference evidence="1 2" key="1">
    <citation type="journal article" date="2015" name="Sci. Rep.">
        <title>Bacteriophages of wastewater foaming-associated filamentous Gordonia reduce host levels in raw activated sludge.</title>
        <authorList>
            <person name="Liu M."/>
            <person name="Gill J.J."/>
            <person name="Young R."/>
            <person name="Summer E.J."/>
        </authorList>
    </citation>
    <scope>NUCLEOTIDE SEQUENCE [LARGE SCALE GENOMIC DNA]</scope>
</reference>
<dbReference type="RefSeq" id="YP_009275746.1">
    <property type="nucleotide sequence ID" value="NC_030932.1"/>
</dbReference>
<keyword evidence="2" id="KW-1185">Reference proteome</keyword>
<accession>A0A0E3T8B8</accession>